<dbReference type="GO" id="GO:0008168">
    <property type="term" value="F:methyltransferase activity"/>
    <property type="evidence" value="ECO:0007669"/>
    <property type="project" value="UniProtKB-KW"/>
</dbReference>
<protein>
    <submittedName>
        <fullName evidence="3">Methylated-DNA--[protein]-cysteine S-methyltransferase</fullName>
    </submittedName>
</protein>
<dbReference type="RefSeq" id="WP_120100551.1">
    <property type="nucleotide sequence ID" value="NZ_QKNY01000003.1"/>
</dbReference>
<accession>A0A3A6PW85</accession>
<name>A0A3A6PW85_9EURY</name>
<keyword evidence="3" id="KW-0808">Transferase</keyword>
<dbReference type="Proteomes" id="UP000276588">
    <property type="component" value="Unassembled WGS sequence"/>
</dbReference>
<sequence>MTPGIYAQRFDDLDTVVQLGVASGQVIDVSFPETVPDDAATDHEVFTLIGDYLDGDRLALTDVEIALTVPTDHRQVLEALQNVSAGNTVTVSRLARLAGMDEDSEEDAATVRDALQANPVPLLIPDHRVHDAQGATPTDVAATLRDLEDD</sequence>
<reference evidence="3 4" key="1">
    <citation type="submission" date="2018-06" db="EMBL/GenBank/DDBJ databases">
        <title>Halonotius sp. F13-13 a new haloarchaeeon isolated from a solar saltern from Isla Cristina, Huelva, Spain.</title>
        <authorList>
            <person name="Duran-Viseras A."/>
            <person name="Sanchez-Porro C."/>
            <person name="Ventosa A."/>
        </authorList>
    </citation>
    <scope>NUCLEOTIDE SEQUENCE [LARGE SCALE GENOMIC DNA]</scope>
    <source>
        <strain evidence="3 4">F13-13</strain>
    </source>
</reference>
<feature type="domain" description="Methylated-DNA-[protein]-cysteine S-methyltransferase DNA binding" evidence="2">
    <location>
        <begin position="73"/>
        <end position="136"/>
    </location>
</feature>
<dbReference type="InterPro" id="IPR036388">
    <property type="entry name" value="WH-like_DNA-bd_sf"/>
</dbReference>
<proteinExistence type="predicted"/>
<organism evidence="3 4">
    <name type="scientific">Halonotius aquaticus</name>
    <dbReference type="NCBI Taxonomy" id="2216978"/>
    <lineage>
        <taxon>Archaea</taxon>
        <taxon>Methanobacteriati</taxon>
        <taxon>Methanobacteriota</taxon>
        <taxon>Stenosarchaea group</taxon>
        <taxon>Halobacteria</taxon>
        <taxon>Halobacteriales</taxon>
        <taxon>Haloferacaceae</taxon>
        <taxon>Halonotius</taxon>
    </lineage>
</organism>
<evidence type="ECO:0000259" key="2">
    <source>
        <dbReference type="Pfam" id="PF01035"/>
    </source>
</evidence>
<comment type="caution">
    <text evidence="3">The sequence shown here is derived from an EMBL/GenBank/DDBJ whole genome shotgun (WGS) entry which is preliminary data.</text>
</comment>
<evidence type="ECO:0000313" key="4">
    <source>
        <dbReference type="Proteomes" id="UP000276588"/>
    </source>
</evidence>
<gene>
    <name evidence="3" type="ORF">DM826_01365</name>
</gene>
<dbReference type="OrthoDB" id="372118at2157"/>
<evidence type="ECO:0000313" key="3">
    <source>
        <dbReference type="EMBL" id="RJX44788.1"/>
    </source>
</evidence>
<dbReference type="SUPFAM" id="SSF46767">
    <property type="entry name" value="Methylated DNA-protein cysteine methyltransferase, C-terminal domain"/>
    <property type="match status" value="1"/>
</dbReference>
<dbReference type="Pfam" id="PF01035">
    <property type="entry name" value="DNA_binding_1"/>
    <property type="match status" value="1"/>
</dbReference>
<dbReference type="GO" id="GO:0032259">
    <property type="term" value="P:methylation"/>
    <property type="evidence" value="ECO:0007669"/>
    <property type="project" value="UniProtKB-KW"/>
</dbReference>
<dbReference type="Gene3D" id="1.10.10.10">
    <property type="entry name" value="Winged helix-like DNA-binding domain superfamily/Winged helix DNA-binding domain"/>
    <property type="match status" value="1"/>
</dbReference>
<keyword evidence="3" id="KW-0489">Methyltransferase</keyword>
<dbReference type="InterPro" id="IPR014048">
    <property type="entry name" value="MethylDNA_cys_MeTrfase_DNA-bd"/>
</dbReference>
<dbReference type="AlphaFoldDB" id="A0A3A6PW85"/>
<keyword evidence="1" id="KW-0227">DNA damage</keyword>
<dbReference type="InterPro" id="IPR036217">
    <property type="entry name" value="MethylDNA_cys_MeTrfase_DNAb"/>
</dbReference>
<dbReference type="GO" id="GO:0006281">
    <property type="term" value="P:DNA repair"/>
    <property type="evidence" value="ECO:0007669"/>
    <property type="project" value="InterPro"/>
</dbReference>
<keyword evidence="4" id="KW-1185">Reference proteome</keyword>
<evidence type="ECO:0000256" key="1">
    <source>
        <dbReference type="ARBA" id="ARBA00022763"/>
    </source>
</evidence>
<dbReference type="EMBL" id="QKNY01000003">
    <property type="protein sequence ID" value="RJX44788.1"/>
    <property type="molecule type" value="Genomic_DNA"/>
</dbReference>
<dbReference type="CDD" id="cd06445">
    <property type="entry name" value="ATase"/>
    <property type="match status" value="1"/>
</dbReference>